<reference evidence="5" key="1">
    <citation type="journal article" date="2013" name="BMC Microbiol.">
        <title>Taxonomy and evolution of bacteriochlorophyll a-containing members of the OM60/NOR5 clade of marine gammaproteobacteria: description of Luminiphilus syltensis gen. nov., sp. nov., reclassification of Haliea rubra as Pseudohaliea rubra gen. nov., comb. nov., and emendation of Chromatocurvus halotolerans.</title>
        <authorList>
            <person name="Spring S."/>
            <person name="Riedel T."/>
            <person name="Sproer C."/>
            <person name="Yan S."/>
            <person name="Harder J."/>
            <person name="Fuchs B.M."/>
        </authorList>
    </citation>
    <scope>NUCLEOTIDE SEQUENCE [LARGE SCALE GENOMIC DNA]</scope>
    <source>
        <strain evidence="5">NOR51-B</strain>
    </source>
</reference>
<keyword evidence="4" id="KW-0456">Lyase</keyword>
<dbReference type="FunFam" id="2.70.70.10:FF:000006">
    <property type="entry name" value="M23 family peptidase"/>
    <property type="match status" value="1"/>
</dbReference>
<gene>
    <name evidence="4" type="ORF">NOR51B_1940</name>
</gene>
<proteinExistence type="predicted"/>
<keyword evidence="1" id="KW-0175">Coiled coil</keyword>
<dbReference type="Gene3D" id="2.70.70.10">
    <property type="entry name" value="Glucose Permease (Domain IIA)"/>
    <property type="match status" value="1"/>
</dbReference>
<dbReference type="CDD" id="cd12797">
    <property type="entry name" value="M23_peptidase"/>
    <property type="match status" value="1"/>
</dbReference>
<dbReference type="PANTHER" id="PTHR21666:SF291">
    <property type="entry name" value="STAGE II SPORULATION PROTEIN Q"/>
    <property type="match status" value="1"/>
</dbReference>
<dbReference type="EMBL" id="DS999411">
    <property type="protein sequence ID" value="EED35992.1"/>
    <property type="molecule type" value="Genomic_DNA"/>
</dbReference>
<dbReference type="InterPro" id="IPR011055">
    <property type="entry name" value="Dup_hybrid_motif"/>
</dbReference>
<feature type="transmembrane region" description="Helical" evidence="2">
    <location>
        <begin position="20"/>
        <end position="41"/>
    </location>
</feature>
<sequence length="307" mass="32663">MKLILVQRKAGSRAIELGRWSWAVVSACVLGLPLGLTALGYQLGQANGAEDALHERISAAEAAASARANALAQLGADAENRLTAMTRKLAELQARLTRLDALGVHLTELAGLDNGEFDFDLVPAVGGPAASLSAGIDPKEVENDFARLSATLDDRESQLDILIGLLLDSEIRKESIPAGRPIAAGWLSSPYGSRTDPFTGRKAWHDGIDFAGREGSDVIAVASGVVSWSGERAGYGTMVDISHGDGLITRYAHNQENLVAVGDLVRQGEPIALMGSSGRSTGPHLHFEVYKHGRPVDPASYIRRNRR</sequence>
<dbReference type="HOGENOM" id="CLU_029425_2_2_6"/>
<dbReference type="InterPro" id="IPR016047">
    <property type="entry name" value="M23ase_b-sheet_dom"/>
</dbReference>
<feature type="coiled-coil region" evidence="1">
    <location>
        <begin position="75"/>
        <end position="102"/>
    </location>
</feature>
<dbReference type="InterPro" id="IPR050570">
    <property type="entry name" value="Cell_wall_metabolism_enzyme"/>
</dbReference>
<dbReference type="SUPFAM" id="SSF51261">
    <property type="entry name" value="Duplicated hybrid motif"/>
    <property type="match status" value="1"/>
</dbReference>
<dbReference type="PANTHER" id="PTHR21666">
    <property type="entry name" value="PEPTIDASE-RELATED"/>
    <property type="match status" value="1"/>
</dbReference>
<dbReference type="GO" id="GO:0016829">
    <property type="term" value="F:lyase activity"/>
    <property type="evidence" value="ECO:0007669"/>
    <property type="project" value="UniProtKB-KW"/>
</dbReference>
<dbReference type="OrthoDB" id="9805070at2"/>
<dbReference type="Pfam" id="PF01551">
    <property type="entry name" value="Peptidase_M23"/>
    <property type="match status" value="1"/>
</dbReference>
<dbReference type="GO" id="GO:0004222">
    <property type="term" value="F:metalloendopeptidase activity"/>
    <property type="evidence" value="ECO:0007669"/>
    <property type="project" value="TreeGrafter"/>
</dbReference>
<dbReference type="Proteomes" id="UP000004699">
    <property type="component" value="Unassembled WGS sequence"/>
</dbReference>
<dbReference type="eggNOG" id="COG0739">
    <property type="taxonomic scope" value="Bacteria"/>
</dbReference>
<dbReference type="AlphaFoldDB" id="B8KR44"/>
<accession>B8KR44</accession>
<evidence type="ECO:0000256" key="2">
    <source>
        <dbReference type="SAM" id="Phobius"/>
    </source>
</evidence>
<feature type="domain" description="M23ase beta-sheet core" evidence="3">
    <location>
        <begin position="205"/>
        <end position="298"/>
    </location>
</feature>
<organism evidence="4 5">
    <name type="scientific">Luminiphilus syltensis NOR5-1B</name>
    <dbReference type="NCBI Taxonomy" id="565045"/>
    <lineage>
        <taxon>Bacteria</taxon>
        <taxon>Pseudomonadati</taxon>
        <taxon>Pseudomonadota</taxon>
        <taxon>Gammaproteobacteria</taxon>
        <taxon>Cellvibrionales</taxon>
        <taxon>Halieaceae</taxon>
        <taxon>Luminiphilus</taxon>
    </lineage>
</organism>
<dbReference type="RefSeq" id="WP_009020736.1">
    <property type="nucleotide sequence ID" value="NZ_DS999411.1"/>
</dbReference>
<keyword evidence="2" id="KW-0812">Transmembrane</keyword>
<name>B8KR44_9GAMM</name>
<keyword evidence="2" id="KW-0472">Membrane</keyword>
<evidence type="ECO:0000313" key="4">
    <source>
        <dbReference type="EMBL" id="EED35992.1"/>
    </source>
</evidence>
<keyword evidence="2" id="KW-1133">Transmembrane helix</keyword>
<evidence type="ECO:0000259" key="3">
    <source>
        <dbReference type="Pfam" id="PF01551"/>
    </source>
</evidence>
<evidence type="ECO:0000256" key="1">
    <source>
        <dbReference type="SAM" id="Coils"/>
    </source>
</evidence>
<keyword evidence="5" id="KW-1185">Reference proteome</keyword>
<evidence type="ECO:0000313" key="5">
    <source>
        <dbReference type="Proteomes" id="UP000004699"/>
    </source>
</evidence>
<protein>
    <submittedName>
        <fullName evidence="4">Fe-S type hydro-lyases tartrate/fumarate alpha region</fullName>
    </submittedName>
</protein>
<dbReference type="STRING" id="565045.NOR51B_1940"/>